<dbReference type="Gene3D" id="3.90.550.10">
    <property type="entry name" value="Spore Coat Polysaccharide Biosynthesis Protein SpsA, Chain A"/>
    <property type="match status" value="1"/>
</dbReference>
<gene>
    <name evidence="6" type="primary">Colgalt1</name>
</gene>
<evidence type="ECO:0000313" key="6">
    <source>
        <dbReference type="EMBL" id="CAB3232784.1"/>
    </source>
</evidence>
<dbReference type="Pfam" id="PF01755">
    <property type="entry name" value="Glyco_transf_25"/>
    <property type="match status" value="1"/>
</dbReference>
<feature type="chain" id="PRO_5026353538" evidence="4">
    <location>
        <begin position="28"/>
        <end position="606"/>
    </location>
</feature>
<dbReference type="AlphaFoldDB" id="A0A6F9D9M4"/>
<dbReference type="InterPro" id="IPR050757">
    <property type="entry name" value="Collagen_mod_GT25"/>
</dbReference>
<keyword evidence="3 6" id="KW-0808">Transferase</keyword>
<comment type="similarity">
    <text evidence="1">Belongs to the glycosyltransferase 25 family.</text>
</comment>
<protein>
    <submittedName>
        <fullName evidence="6">Procollagen galactosyltransferase 1</fullName>
    </submittedName>
</protein>
<keyword evidence="2 6" id="KW-0328">Glycosyltransferase</keyword>
<sequence>MRRRPAILINLLLVFFVCCLVLPFSYCTDQSSFHEKSTQFQEELFIPLDSEYTLDASTLEPTIFVALFVRNKEHTLPYFLRAFQDLNYSKKRISVWIVTDHNSDESAAMLEKWVNSVKSLYHDVQLEEVETQWFYDNQQSNLDWTKERHKRMLMLRQEAIDKARQAWSDYVLFIDADNILMNPHTLWHLITVDHVVVAPMLNTLGSYSNYWCGQDERGYYQRTDDYFPIKNREKVGVFEVPMIHSTFLIDLTKKASRSLQFWPLLNDYKLDLDDIIVFSYNCKAAGVQMYIDNRFVYGFMPIPLRVHQTLIEDVEVFNHLLMEVLTEPPVGIGIEIKPLELLKPIPKQSKLGFDEIYMINLVRRHDRFYRMKTVLEYQGIHFNHFKAIDSKTLNTTYLKKMHIDMLPQFTDPYRERTLTRGEIGCFLSHYFIWQEVVKKDMKQILILEDDIRFENAFVRRMKHVMDEIEFIKLDWDLVYIGRKRMQLKVPENPVPGTKVLVEADYSYWTLGYMLSQSGAKKLLAGDPLPKMVPVDEYLPIMFNKHPIQSYMDNYPVRNLMAFSVEPLLVYPTHYTGQENYFSDTETSSIWEEVGSVVYNPRQKHEL</sequence>
<proteinExistence type="evidence at transcript level"/>
<dbReference type="InterPro" id="IPR002654">
    <property type="entry name" value="Glyco_trans_25"/>
</dbReference>
<dbReference type="SUPFAM" id="SSF53448">
    <property type="entry name" value="Nucleotide-diphospho-sugar transferases"/>
    <property type="match status" value="1"/>
</dbReference>
<evidence type="ECO:0000256" key="2">
    <source>
        <dbReference type="ARBA" id="ARBA00022676"/>
    </source>
</evidence>
<evidence type="ECO:0000259" key="5">
    <source>
        <dbReference type="Pfam" id="PF01755"/>
    </source>
</evidence>
<reference evidence="6" key="1">
    <citation type="submission" date="2020-04" db="EMBL/GenBank/DDBJ databases">
        <authorList>
            <person name="Neveu A P."/>
        </authorList>
    </citation>
    <scope>NUCLEOTIDE SEQUENCE</scope>
    <source>
        <tissue evidence="6">Whole embryo</tissue>
    </source>
</reference>
<evidence type="ECO:0000256" key="3">
    <source>
        <dbReference type="ARBA" id="ARBA00022679"/>
    </source>
</evidence>
<accession>A0A6F9D9M4</accession>
<feature type="signal peptide" evidence="4">
    <location>
        <begin position="1"/>
        <end position="27"/>
    </location>
</feature>
<dbReference type="CDD" id="cd06532">
    <property type="entry name" value="Glyco_transf_25"/>
    <property type="match status" value="1"/>
</dbReference>
<organism evidence="6">
    <name type="scientific">Phallusia mammillata</name>
    <dbReference type="NCBI Taxonomy" id="59560"/>
    <lineage>
        <taxon>Eukaryota</taxon>
        <taxon>Metazoa</taxon>
        <taxon>Chordata</taxon>
        <taxon>Tunicata</taxon>
        <taxon>Ascidiacea</taxon>
        <taxon>Phlebobranchia</taxon>
        <taxon>Ascidiidae</taxon>
        <taxon>Phallusia</taxon>
    </lineage>
</organism>
<feature type="domain" description="Glycosyl transferase family 25" evidence="5">
    <location>
        <begin position="354"/>
        <end position="536"/>
    </location>
</feature>
<dbReference type="PANTHER" id="PTHR10730">
    <property type="entry name" value="PROCOLLAGEN-LYSINE,2-OXOGLUTARATE 5-DIOXYGENASE/GLYCOSYLTRANSFERASE 25 FAMILY MEMBER"/>
    <property type="match status" value="1"/>
</dbReference>
<dbReference type="CDD" id="cd00761">
    <property type="entry name" value="Glyco_tranf_GTA_type"/>
    <property type="match status" value="1"/>
</dbReference>
<dbReference type="Pfam" id="PF13704">
    <property type="entry name" value="Glyco_tranf_2_4"/>
    <property type="match status" value="1"/>
</dbReference>
<name>A0A6F9D9M4_9ASCI</name>
<evidence type="ECO:0000256" key="4">
    <source>
        <dbReference type="SAM" id="SignalP"/>
    </source>
</evidence>
<dbReference type="PANTHER" id="PTHR10730:SF53">
    <property type="entry name" value="GLYCOSYLTRANSFERASE 25 FAMILY MEMBER"/>
    <property type="match status" value="1"/>
</dbReference>
<dbReference type="GO" id="GO:0050211">
    <property type="term" value="F:procollagen galactosyltransferase activity"/>
    <property type="evidence" value="ECO:0007669"/>
    <property type="project" value="TreeGrafter"/>
</dbReference>
<dbReference type="EMBL" id="LR784099">
    <property type="protein sequence ID" value="CAB3232784.1"/>
    <property type="molecule type" value="mRNA"/>
</dbReference>
<evidence type="ECO:0000256" key="1">
    <source>
        <dbReference type="ARBA" id="ARBA00006721"/>
    </source>
</evidence>
<keyword evidence="4" id="KW-0732">Signal</keyword>
<dbReference type="InterPro" id="IPR029044">
    <property type="entry name" value="Nucleotide-diphossugar_trans"/>
</dbReference>